<feature type="domain" description="NADAR" evidence="3">
    <location>
        <begin position="22"/>
        <end position="181"/>
    </location>
</feature>
<evidence type="ECO:0000259" key="3">
    <source>
        <dbReference type="Pfam" id="PF08719"/>
    </source>
</evidence>
<proteinExistence type="predicted"/>
<keyword evidence="5" id="KW-1185">Reference proteome</keyword>
<dbReference type="Pfam" id="PF08719">
    <property type="entry name" value="NADAR"/>
    <property type="match status" value="1"/>
</dbReference>
<organism evidence="4 5">
    <name type="scientific">Chitinophaga silvatica</name>
    <dbReference type="NCBI Taxonomy" id="2282649"/>
    <lineage>
        <taxon>Bacteria</taxon>
        <taxon>Pseudomonadati</taxon>
        <taxon>Bacteroidota</taxon>
        <taxon>Chitinophagia</taxon>
        <taxon>Chitinophagales</taxon>
        <taxon>Chitinophagaceae</taxon>
        <taxon>Chitinophaga</taxon>
    </lineage>
</organism>
<sequence>MVYNNEWTITQLKEGKELDFLFFWGHTPDKENRVTKSCFSQWWLSDFLVDGILYPTAEHWMMACKAKLFNDRQIFEKILKTPSPSSVKSLGRKVSNFDAGVWDNQKFNMVVEGNYHKFSQHQPLKNFLLNTGNKILVEASPYDSIWGIGMSASHPDINNPENWKGRNLLGYALMVVRDQLKST</sequence>
<comment type="catalytic activity">
    <reaction evidence="1">
        <text>5-amino-6-(5-phospho-D-ribosylamino)uracil + H2O = 5,6-diaminouracil + D-ribose 5-phosphate</text>
        <dbReference type="Rhea" id="RHEA:55020"/>
        <dbReference type="ChEBI" id="CHEBI:15377"/>
        <dbReference type="ChEBI" id="CHEBI:46252"/>
        <dbReference type="ChEBI" id="CHEBI:58453"/>
        <dbReference type="ChEBI" id="CHEBI:78346"/>
    </reaction>
</comment>
<accession>A0A3E1Y2H9</accession>
<dbReference type="InterPro" id="IPR012816">
    <property type="entry name" value="NADAR"/>
</dbReference>
<dbReference type="SUPFAM" id="SSF143990">
    <property type="entry name" value="YbiA-like"/>
    <property type="match status" value="1"/>
</dbReference>
<dbReference type="EMBL" id="QPMM01000018">
    <property type="protein sequence ID" value="RFS18900.1"/>
    <property type="molecule type" value="Genomic_DNA"/>
</dbReference>
<dbReference type="NCBIfam" id="TIGR02464">
    <property type="entry name" value="ribofla_fusion"/>
    <property type="match status" value="1"/>
</dbReference>
<name>A0A3E1Y2H9_9BACT</name>
<comment type="catalytic activity">
    <reaction evidence="2">
        <text>2,5-diamino-6-hydroxy-4-(5-phosphoribosylamino)-pyrimidine + H2O = 2,5,6-triamino-4-hydroxypyrimidine + D-ribose 5-phosphate</text>
        <dbReference type="Rhea" id="RHEA:23436"/>
        <dbReference type="ChEBI" id="CHEBI:15377"/>
        <dbReference type="ChEBI" id="CHEBI:58614"/>
        <dbReference type="ChEBI" id="CHEBI:78346"/>
        <dbReference type="ChEBI" id="CHEBI:137796"/>
    </reaction>
</comment>
<dbReference type="Proteomes" id="UP000260644">
    <property type="component" value="Unassembled WGS sequence"/>
</dbReference>
<evidence type="ECO:0000313" key="5">
    <source>
        <dbReference type="Proteomes" id="UP000260644"/>
    </source>
</evidence>
<evidence type="ECO:0000313" key="4">
    <source>
        <dbReference type="EMBL" id="RFS18900.1"/>
    </source>
</evidence>
<comment type="caution">
    <text evidence="4">The sequence shown here is derived from an EMBL/GenBank/DDBJ whole genome shotgun (WGS) entry which is preliminary data.</text>
</comment>
<protein>
    <submittedName>
        <fullName evidence="4">DUF1768 domain-containing protein</fullName>
    </submittedName>
</protein>
<dbReference type="InterPro" id="IPR037238">
    <property type="entry name" value="YbiA-like_sf"/>
</dbReference>
<gene>
    <name evidence="4" type="ORF">DVR12_26335</name>
</gene>
<dbReference type="CDD" id="cd15457">
    <property type="entry name" value="NADAR"/>
    <property type="match status" value="1"/>
</dbReference>
<evidence type="ECO:0000256" key="2">
    <source>
        <dbReference type="ARBA" id="ARBA00000751"/>
    </source>
</evidence>
<reference evidence="4 5" key="1">
    <citation type="submission" date="2018-07" db="EMBL/GenBank/DDBJ databases">
        <title>Chitinophaga K2CV101002-2 sp. nov., isolated from a monsoon evergreen broad-leaved forest soil.</title>
        <authorList>
            <person name="Lv Y."/>
        </authorList>
    </citation>
    <scope>NUCLEOTIDE SEQUENCE [LARGE SCALE GENOMIC DNA]</scope>
    <source>
        <strain evidence="4 5">GDMCC 1.1288</strain>
    </source>
</reference>
<dbReference type="AlphaFoldDB" id="A0A3E1Y2H9"/>
<dbReference type="OrthoDB" id="67297at2"/>
<dbReference type="Gene3D" id="1.10.357.40">
    <property type="entry name" value="YbiA-like"/>
    <property type="match status" value="1"/>
</dbReference>
<evidence type="ECO:0000256" key="1">
    <source>
        <dbReference type="ARBA" id="ARBA00000022"/>
    </source>
</evidence>